<dbReference type="Pfam" id="PF22818">
    <property type="entry name" value="ApeI-like"/>
    <property type="match status" value="1"/>
</dbReference>
<feature type="domain" description="ApeI dehydratase-like" evidence="1">
    <location>
        <begin position="4"/>
        <end position="94"/>
    </location>
</feature>
<proteinExistence type="predicted"/>
<dbReference type="Proteomes" id="UP000260351">
    <property type="component" value="Unassembled WGS sequence"/>
</dbReference>
<dbReference type="AlphaFoldDB" id="A0A3E1K8K0"/>
<organism evidence="2 3">
    <name type="scientific">Wenzhouxiangella sediminis</name>
    <dbReference type="NCBI Taxonomy" id="1792836"/>
    <lineage>
        <taxon>Bacteria</taxon>
        <taxon>Pseudomonadati</taxon>
        <taxon>Pseudomonadota</taxon>
        <taxon>Gammaproteobacteria</taxon>
        <taxon>Chromatiales</taxon>
        <taxon>Wenzhouxiangellaceae</taxon>
        <taxon>Wenzhouxiangella</taxon>
    </lineage>
</organism>
<dbReference type="OrthoDB" id="9812842at2"/>
<keyword evidence="3" id="KW-1185">Reference proteome</keyword>
<name>A0A3E1K8K0_9GAMM</name>
<protein>
    <recommendedName>
        <fullName evidence="1">ApeI dehydratase-like domain-containing protein</fullName>
    </recommendedName>
</protein>
<dbReference type="GO" id="GO:0016829">
    <property type="term" value="F:lyase activity"/>
    <property type="evidence" value="ECO:0007669"/>
    <property type="project" value="UniProtKB-KW"/>
</dbReference>
<gene>
    <name evidence="2" type="ORF">DZC52_09940</name>
</gene>
<accession>A0A3E1K8K0</accession>
<evidence type="ECO:0000313" key="2">
    <source>
        <dbReference type="EMBL" id="RFF30015.1"/>
    </source>
</evidence>
<sequence>MNPVDVICRIPADHPALPGHFPDNPVVPGVVLLELVQRQARVLAGFRDGPTRWQRIKFLRPVRPEQPIRLHIEGAADQFSFTIRTEDGEAVARGQCRHGPLA</sequence>
<dbReference type="Gene3D" id="3.10.129.10">
    <property type="entry name" value="Hotdog Thioesterase"/>
    <property type="match status" value="1"/>
</dbReference>
<dbReference type="EMBL" id="QUZK01000039">
    <property type="protein sequence ID" value="RFF30015.1"/>
    <property type="molecule type" value="Genomic_DNA"/>
</dbReference>
<dbReference type="RefSeq" id="WP_116650997.1">
    <property type="nucleotide sequence ID" value="NZ_QUZK01000039.1"/>
</dbReference>
<comment type="caution">
    <text evidence="2">The sequence shown here is derived from an EMBL/GenBank/DDBJ whole genome shotgun (WGS) entry which is preliminary data.</text>
</comment>
<evidence type="ECO:0000313" key="3">
    <source>
        <dbReference type="Proteomes" id="UP000260351"/>
    </source>
</evidence>
<dbReference type="InterPro" id="IPR029069">
    <property type="entry name" value="HotDog_dom_sf"/>
</dbReference>
<dbReference type="InterPro" id="IPR054545">
    <property type="entry name" value="ApeI-like"/>
</dbReference>
<dbReference type="SUPFAM" id="SSF54637">
    <property type="entry name" value="Thioesterase/thiol ester dehydrase-isomerase"/>
    <property type="match status" value="1"/>
</dbReference>
<evidence type="ECO:0000259" key="1">
    <source>
        <dbReference type="Pfam" id="PF22818"/>
    </source>
</evidence>
<reference evidence="2 3" key="1">
    <citation type="submission" date="2018-08" db="EMBL/GenBank/DDBJ databases">
        <title>Wenzhouxiangella salilacus sp. nov., a novel bacterium isolated from a saline lake in Xinjiang Province, China.</title>
        <authorList>
            <person name="Han S."/>
        </authorList>
    </citation>
    <scope>NUCLEOTIDE SEQUENCE [LARGE SCALE GENOMIC DNA]</scope>
    <source>
        <strain evidence="2 3">XDB06</strain>
    </source>
</reference>